<accession>A0A538TEI7</accession>
<dbReference type="EMBL" id="VBOY01000149">
    <property type="protein sequence ID" value="TMQ62059.1"/>
    <property type="molecule type" value="Genomic_DNA"/>
</dbReference>
<name>A0A538TEI7_UNCEI</name>
<sequence length="161" mass="19056">MRKPSHADAELLLHLYEIRREPELRRARAWFLTEFKAAAWSEIKPRYLGHSEEDRFFRMTVSYWEMVATLVNRGVLHDELFFDHTGEDIVTWERCKPWLAAARADIRPTYLYQFERMVEAHRAFRARTIAAFQRAREAGGPHGATGQSPRRVATGRSRRRR</sequence>
<dbReference type="Proteomes" id="UP000316609">
    <property type="component" value="Unassembled WGS sequence"/>
</dbReference>
<evidence type="ECO:0000313" key="2">
    <source>
        <dbReference type="EMBL" id="TMQ62059.1"/>
    </source>
</evidence>
<comment type="caution">
    <text evidence="2">The sequence shown here is derived from an EMBL/GenBank/DDBJ whole genome shotgun (WGS) entry which is preliminary data.</text>
</comment>
<reference evidence="2 3" key="1">
    <citation type="journal article" date="2019" name="Nat. Microbiol.">
        <title>Mediterranean grassland soil C-N compound turnover is dependent on rainfall and depth, and is mediated by genomically divergent microorganisms.</title>
        <authorList>
            <person name="Diamond S."/>
            <person name="Andeer P.F."/>
            <person name="Li Z."/>
            <person name="Crits-Christoph A."/>
            <person name="Burstein D."/>
            <person name="Anantharaman K."/>
            <person name="Lane K.R."/>
            <person name="Thomas B.C."/>
            <person name="Pan C."/>
            <person name="Northen T.R."/>
            <person name="Banfield J.F."/>
        </authorList>
    </citation>
    <scope>NUCLEOTIDE SEQUENCE [LARGE SCALE GENOMIC DNA]</scope>
    <source>
        <strain evidence="2">WS_8</strain>
    </source>
</reference>
<dbReference type="AlphaFoldDB" id="A0A538TEI7"/>
<organism evidence="2 3">
    <name type="scientific">Eiseniibacteriota bacterium</name>
    <dbReference type="NCBI Taxonomy" id="2212470"/>
    <lineage>
        <taxon>Bacteria</taxon>
        <taxon>Candidatus Eiseniibacteriota</taxon>
    </lineage>
</organism>
<dbReference type="InterPro" id="IPR031876">
    <property type="entry name" value="DUF4760"/>
</dbReference>
<protein>
    <submittedName>
        <fullName evidence="2">Uncharacterized protein</fullName>
    </submittedName>
</protein>
<feature type="region of interest" description="Disordered" evidence="1">
    <location>
        <begin position="136"/>
        <end position="161"/>
    </location>
</feature>
<dbReference type="Pfam" id="PF15956">
    <property type="entry name" value="DUF4760"/>
    <property type="match status" value="1"/>
</dbReference>
<proteinExistence type="predicted"/>
<evidence type="ECO:0000256" key="1">
    <source>
        <dbReference type="SAM" id="MobiDB-lite"/>
    </source>
</evidence>
<gene>
    <name evidence="2" type="ORF">E6K78_12175</name>
</gene>
<evidence type="ECO:0000313" key="3">
    <source>
        <dbReference type="Proteomes" id="UP000316609"/>
    </source>
</evidence>